<dbReference type="NCBIfam" id="NF004559">
    <property type="entry name" value="PRK05899.2-5"/>
    <property type="match status" value="1"/>
</dbReference>
<evidence type="ECO:0000256" key="6">
    <source>
        <dbReference type="ARBA" id="ARBA00007131"/>
    </source>
</evidence>
<reference evidence="15" key="2">
    <citation type="submission" date="2025-08" db="UniProtKB">
        <authorList>
            <consortium name="Ensembl"/>
        </authorList>
    </citation>
    <scope>IDENTIFICATION</scope>
</reference>
<dbReference type="InterPro" id="IPR005474">
    <property type="entry name" value="Transketolase_N"/>
</dbReference>
<keyword evidence="12" id="KW-0460">Magnesium</keyword>
<dbReference type="Gene3D" id="3.40.50.970">
    <property type="match status" value="2"/>
</dbReference>
<comment type="cofactor">
    <cofactor evidence="4">
        <name>Mg(2+)</name>
        <dbReference type="ChEBI" id="CHEBI:18420"/>
    </cofactor>
</comment>
<keyword evidence="13" id="KW-0786">Thiamine pyrophosphate</keyword>
<evidence type="ECO:0000259" key="14">
    <source>
        <dbReference type="SMART" id="SM00861"/>
    </source>
</evidence>
<gene>
    <name evidence="15" type="primary">TKTL2</name>
</gene>
<dbReference type="GO" id="GO:0005737">
    <property type="term" value="C:cytoplasm"/>
    <property type="evidence" value="ECO:0007669"/>
    <property type="project" value="UniProtKB-ARBA"/>
</dbReference>
<dbReference type="Pfam" id="PF02780">
    <property type="entry name" value="Transketolase_C"/>
    <property type="match status" value="1"/>
</dbReference>
<evidence type="ECO:0000256" key="10">
    <source>
        <dbReference type="ARBA" id="ARBA00022723"/>
    </source>
</evidence>
<organism evidence="15 16">
    <name type="scientific">Nomascus leucogenys</name>
    <name type="common">Northern white-cheeked gibbon</name>
    <name type="synonym">Hylobates leucogenys</name>
    <dbReference type="NCBI Taxonomy" id="61853"/>
    <lineage>
        <taxon>Eukaryota</taxon>
        <taxon>Metazoa</taxon>
        <taxon>Chordata</taxon>
        <taxon>Craniata</taxon>
        <taxon>Vertebrata</taxon>
        <taxon>Euteleostomi</taxon>
        <taxon>Mammalia</taxon>
        <taxon>Eutheria</taxon>
        <taxon>Euarchontoglires</taxon>
        <taxon>Primates</taxon>
        <taxon>Haplorrhini</taxon>
        <taxon>Catarrhini</taxon>
        <taxon>Hylobatidae</taxon>
        <taxon>Nomascus</taxon>
    </lineage>
</organism>
<dbReference type="STRING" id="61853.ENSNLEP00000039158"/>
<dbReference type="Gene3D" id="3.40.50.920">
    <property type="match status" value="1"/>
</dbReference>
<evidence type="ECO:0000256" key="1">
    <source>
        <dbReference type="ARBA" id="ARBA00001913"/>
    </source>
</evidence>
<dbReference type="Proteomes" id="UP000001073">
    <property type="component" value="Chromosome 7b"/>
</dbReference>
<dbReference type="PANTHER" id="PTHR43195:SF4">
    <property type="entry name" value="TRANSKETOLASE-LIKE PROTEIN 2"/>
    <property type="match status" value="1"/>
</dbReference>
<dbReference type="GeneTree" id="ENSGT00940000161969"/>
<evidence type="ECO:0000256" key="11">
    <source>
        <dbReference type="ARBA" id="ARBA00022837"/>
    </source>
</evidence>
<dbReference type="SUPFAM" id="SSF52922">
    <property type="entry name" value="TK C-terminal domain-like"/>
    <property type="match status" value="1"/>
</dbReference>
<comment type="similarity">
    <text evidence="6">Belongs to the transketolase family.</text>
</comment>
<dbReference type="SMART" id="SM00861">
    <property type="entry name" value="Transket_pyr"/>
    <property type="match status" value="1"/>
</dbReference>
<dbReference type="FunFam" id="3.40.50.970:FF:000028">
    <property type="entry name" value="Transketolase isoform 1"/>
    <property type="match status" value="1"/>
</dbReference>
<dbReference type="CDD" id="cd02012">
    <property type="entry name" value="TPP_TK"/>
    <property type="match status" value="1"/>
</dbReference>
<dbReference type="FunCoup" id="A0A2I3H695">
    <property type="interactions" value="467"/>
</dbReference>
<dbReference type="OMA" id="VRVIHVM"/>
<dbReference type="InterPro" id="IPR005475">
    <property type="entry name" value="Transketolase-like_Pyr-bd"/>
</dbReference>
<dbReference type="EC" id="2.2.1.1" evidence="8"/>
<reference evidence="15" key="3">
    <citation type="submission" date="2025-09" db="UniProtKB">
        <authorList>
            <consortium name="Ensembl"/>
        </authorList>
    </citation>
    <scope>IDENTIFICATION</scope>
</reference>
<dbReference type="GO" id="GO:0030976">
    <property type="term" value="F:thiamine pyrophosphate binding"/>
    <property type="evidence" value="ECO:0007669"/>
    <property type="project" value="TreeGrafter"/>
</dbReference>
<evidence type="ECO:0000256" key="3">
    <source>
        <dbReference type="ARBA" id="ARBA00001941"/>
    </source>
</evidence>
<dbReference type="Pfam" id="PF02779">
    <property type="entry name" value="Transket_pyr"/>
    <property type="match status" value="1"/>
</dbReference>
<dbReference type="GO" id="GO:0004802">
    <property type="term" value="F:transketolase activity"/>
    <property type="evidence" value="ECO:0007669"/>
    <property type="project" value="UniProtKB-EC"/>
</dbReference>
<evidence type="ECO:0000256" key="8">
    <source>
        <dbReference type="ARBA" id="ARBA00013152"/>
    </source>
</evidence>
<evidence type="ECO:0000256" key="13">
    <source>
        <dbReference type="ARBA" id="ARBA00023052"/>
    </source>
</evidence>
<dbReference type="FunFam" id="3.40.50.920:FF:000008">
    <property type="entry name" value="transketolase isoform X2"/>
    <property type="match status" value="1"/>
</dbReference>
<comment type="cofactor">
    <cofactor evidence="2">
        <name>Mn(2+)</name>
        <dbReference type="ChEBI" id="CHEBI:29035"/>
    </cofactor>
</comment>
<evidence type="ECO:0000313" key="15">
    <source>
        <dbReference type="Ensembl" id="ENSNLEP00000039158.1"/>
    </source>
</evidence>
<dbReference type="InterPro" id="IPR033248">
    <property type="entry name" value="Transketolase_C"/>
</dbReference>
<protein>
    <recommendedName>
        <fullName evidence="8">transketolase</fullName>
        <ecNumber evidence="8">2.2.1.1</ecNumber>
    </recommendedName>
</protein>
<dbReference type="SUPFAM" id="SSF52518">
    <property type="entry name" value="Thiamin diphosphate-binding fold (THDP-binding)"/>
    <property type="match status" value="2"/>
</dbReference>
<comment type="cofactor">
    <cofactor evidence="3">
        <name>Co(2+)</name>
        <dbReference type="ChEBI" id="CHEBI:48828"/>
    </cofactor>
</comment>
<evidence type="ECO:0000256" key="2">
    <source>
        <dbReference type="ARBA" id="ARBA00001936"/>
    </source>
</evidence>
<dbReference type="CDD" id="cd07033">
    <property type="entry name" value="TPP_PYR_DXS_TK_like"/>
    <property type="match status" value="1"/>
</dbReference>
<dbReference type="EMBL" id="ADFV01178892">
    <property type="status" value="NOT_ANNOTATED_CDS"/>
    <property type="molecule type" value="Genomic_DNA"/>
</dbReference>
<proteinExistence type="inferred from homology"/>
<dbReference type="Ensembl" id="ENSNLET00000036656.1">
    <property type="protein sequence ID" value="ENSNLEP00000039158.1"/>
    <property type="gene ID" value="ENSNLEG00000030552.1"/>
</dbReference>
<evidence type="ECO:0000256" key="12">
    <source>
        <dbReference type="ARBA" id="ARBA00022842"/>
    </source>
</evidence>
<keyword evidence="9" id="KW-0808">Transferase</keyword>
<keyword evidence="11" id="KW-0106">Calcium</keyword>
<dbReference type="InterPro" id="IPR029061">
    <property type="entry name" value="THDP-binding"/>
</dbReference>
<evidence type="ECO:0000256" key="5">
    <source>
        <dbReference type="ARBA" id="ARBA00001964"/>
    </source>
</evidence>
<feature type="domain" description="Transketolase-like pyrimidine-binding" evidence="14">
    <location>
        <begin position="415"/>
        <end position="579"/>
    </location>
</feature>
<dbReference type="InterPro" id="IPR009014">
    <property type="entry name" value="Transketo_C/PFOR_II"/>
</dbReference>
<comment type="cofactor">
    <cofactor evidence="1">
        <name>Ca(2+)</name>
        <dbReference type="ChEBI" id="CHEBI:29108"/>
    </cofactor>
</comment>
<comment type="subunit">
    <text evidence="7">Homodimer.</text>
</comment>
<sequence>MLTNVEHASDKVNTKNPFSWAWTERGNGAHQRVQATATCPFPQSRGKLRCGHRGWWLSSGLQAEARRGRSGHVRALPRWVVGVLRRHLLCQTDKREIMANDAKPDVKTVQVLRDTANRLRIHSIRATCASGSGQLTSCCSAAEVVSVLFFHTMKYKQTDPEHPDNDRFILSKGHAAPILYAAWVEVGDISESDLLNLRKPHSGLERHPTPRLPFVDVATGCLGQGLGAACGMAYTGKYLDKASYRVFCLMGDGESSEGSVWEAFAFASHYNLDNLVAVFDVNRLGQSGPAPLEHGADIYQNCCEAFGWNTYLVDGHDVEALCQAFWQASQVKNKPTAIVAKTFKGRGIPNIEDAENWHGKPVPKERADAIVKLIESQIQTNENLIPKSPVEDSPQISITDIKMTSPPAYKVGDKIATQKTYGLALAKMGRANERVIVLSGDTMNSTFSEIFRKEHPERFIECVTAEQNMVNVALGCATHGRTIAFASAFAAFFTRAFDQLRMGAISQANINLIGSHCGVSTGEDGVCQMALEDLAMFRSIPNCTVFYPSDAISTEHAVYLAANTKGMCFIRTSQPETAVIYTPQENFEIGQAKVVRHSVNDKVTVIGAGVTLHEALAAADHLSQQGISVRVIDPFTIKPLDAATIISSAKATGGRVITVEDHYREGGIGEAVCAAVSREPDIRVHQLAVSGVPQRRKTSELLDMFGISTRHIIAAVTLTLMK</sequence>
<dbReference type="InterPro" id="IPR051424">
    <property type="entry name" value="Transketolase-like"/>
</dbReference>
<comment type="cofactor">
    <cofactor evidence="5">
        <name>thiamine diphosphate</name>
        <dbReference type="ChEBI" id="CHEBI:58937"/>
    </cofactor>
</comment>
<dbReference type="InParanoid" id="A0A2I3H695"/>
<evidence type="ECO:0000256" key="9">
    <source>
        <dbReference type="ARBA" id="ARBA00022679"/>
    </source>
</evidence>
<accession>A0A2I3H695</accession>
<evidence type="ECO:0000256" key="4">
    <source>
        <dbReference type="ARBA" id="ARBA00001946"/>
    </source>
</evidence>
<keyword evidence="16" id="KW-1185">Reference proteome</keyword>
<dbReference type="PANTHER" id="PTHR43195">
    <property type="entry name" value="TRANSKETOLASE"/>
    <property type="match status" value="1"/>
</dbReference>
<name>A0A2I3H695_NOMLE</name>
<evidence type="ECO:0000256" key="7">
    <source>
        <dbReference type="ARBA" id="ARBA00011738"/>
    </source>
</evidence>
<dbReference type="AlphaFoldDB" id="A0A2I3H695"/>
<dbReference type="Pfam" id="PF00456">
    <property type="entry name" value="Transketolase_N"/>
    <property type="match status" value="1"/>
</dbReference>
<evidence type="ECO:0000313" key="16">
    <source>
        <dbReference type="Proteomes" id="UP000001073"/>
    </source>
</evidence>
<dbReference type="GO" id="GO:0046872">
    <property type="term" value="F:metal ion binding"/>
    <property type="evidence" value="ECO:0007669"/>
    <property type="project" value="UniProtKB-KW"/>
</dbReference>
<dbReference type="FunFam" id="3.40.50.970:FF:000033">
    <property type="entry name" value="Transketolase isoform 1"/>
    <property type="match status" value="1"/>
</dbReference>
<reference evidence="15 16" key="1">
    <citation type="submission" date="2012-10" db="EMBL/GenBank/DDBJ databases">
        <authorList>
            <consortium name="Gibbon Genome Sequencing Consortium"/>
        </authorList>
    </citation>
    <scope>NUCLEOTIDE SEQUENCE [LARGE SCALE GENOMIC DNA]</scope>
</reference>
<keyword evidence="10" id="KW-0479">Metal-binding</keyword>